<reference evidence="2" key="1">
    <citation type="submission" date="2019-04" db="EMBL/GenBank/DDBJ databases">
        <title>Microviridin 1777: A Toxic Chymotrypsin Inhibitor Discovered by a Metabologenomic Approach.</title>
        <authorList>
            <person name="Sieber S."/>
            <person name="Grendelmeier S.M."/>
            <person name="Harris L.A."/>
            <person name="Mitchell D.A."/>
            <person name="Gademann K."/>
        </authorList>
    </citation>
    <scope>NUCLEOTIDE SEQUENCE [LARGE SCALE GENOMIC DNA]</scope>
    <source>
        <strain evidence="2">EAWAG127a</strain>
    </source>
</reference>
<evidence type="ECO:0000313" key="1">
    <source>
        <dbReference type="EMBL" id="KAB0240176.1"/>
    </source>
</evidence>
<gene>
    <name evidence="1" type="ORF">EZJ55_05810</name>
</gene>
<sequence>MISLTYIGSIDLCVLCVWSGSLHSLTSRTVSCEYILPTKSKRAIADCRYFCKCGMHPLDYPLIPTSWLVG</sequence>
<evidence type="ECO:0000313" key="2">
    <source>
        <dbReference type="Proteomes" id="UP000325636"/>
    </source>
</evidence>
<dbReference type="AlphaFoldDB" id="A0A5J5LS43"/>
<name>A0A5J5LS43_MICAE</name>
<comment type="caution">
    <text evidence="1">The sequence shown here is derived from an EMBL/GenBank/DDBJ whole genome shotgun (WGS) entry which is preliminary data.</text>
</comment>
<proteinExistence type="predicted"/>
<organism evidence="1 2">
    <name type="scientific">Microcystis aeruginosa EAWAG127a</name>
    <dbReference type="NCBI Taxonomy" id="2529855"/>
    <lineage>
        <taxon>Bacteria</taxon>
        <taxon>Bacillati</taxon>
        <taxon>Cyanobacteriota</taxon>
        <taxon>Cyanophyceae</taxon>
        <taxon>Oscillatoriophycideae</taxon>
        <taxon>Chroococcales</taxon>
        <taxon>Microcystaceae</taxon>
        <taxon>Microcystis</taxon>
    </lineage>
</organism>
<accession>A0A5J5LS43</accession>
<protein>
    <submittedName>
        <fullName evidence="1">Uncharacterized protein</fullName>
    </submittedName>
</protein>
<dbReference type="Proteomes" id="UP000325636">
    <property type="component" value="Unassembled WGS sequence"/>
</dbReference>
<dbReference type="EMBL" id="SRLN01000012">
    <property type="protein sequence ID" value="KAB0240176.1"/>
    <property type="molecule type" value="Genomic_DNA"/>
</dbReference>